<evidence type="ECO:0000313" key="2">
    <source>
        <dbReference type="EMBL" id="MGE14946.1"/>
    </source>
</evidence>
<reference evidence="2 11" key="3">
    <citation type="submission" date="2018-10" db="EMBL/GenBank/DDBJ databases">
        <authorList>
            <consortium name="NARMS: The National Antimicrobial Resistance Monitoring System"/>
        </authorList>
    </citation>
    <scope>NUCLEOTIDE SEQUENCE [LARGE SCALE GENOMIC DNA]</scope>
    <source>
        <strain evidence="2 11">CVM N17EC0060</strain>
    </source>
</reference>
<accession>A0A069CHD2</accession>
<evidence type="ECO:0000313" key="12">
    <source>
        <dbReference type="Proteomes" id="UP000490727"/>
    </source>
</evidence>
<dbReference type="EMBL" id="DABERK010000004">
    <property type="protein sequence ID" value="HAI5331025.1"/>
    <property type="molecule type" value="Genomic_DNA"/>
</dbReference>
<evidence type="ECO:0000313" key="8">
    <source>
        <dbReference type="Proteomes" id="UP000250671"/>
    </source>
</evidence>
<proteinExistence type="predicted"/>
<reference evidence="8 9" key="2">
    <citation type="submission" date="2018-06" db="EMBL/GenBank/DDBJ databases">
        <authorList>
            <consortium name="Pathogen Informatics"/>
            <person name="Doyle S."/>
        </authorList>
    </citation>
    <scope>NUCLEOTIDE SEQUENCE [LARGE SCALE GENOMIC DNA]</scope>
    <source>
        <strain evidence="7 10">NCTC10418</strain>
        <strain evidence="6 9">NCTC11181</strain>
        <strain evidence="5 8">VREC0535</strain>
    </source>
</reference>
<dbReference type="AlphaFoldDB" id="A0A069CHD2"/>
<evidence type="ECO:0000313" key="11">
    <source>
        <dbReference type="Proteomes" id="UP000272336"/>
    </source>
</evidence>
<dbReference type="EMBL" id="RNLZ01000027">
    <property type="protein sequence ID" value="MGE14946.1"/>
    <property type="molecule type" value="Genomic_DNA"/>
</dbReference>
<sequence length="129" mass="14322">MPTLDVTDVLFDPDFCDFNLWVTRRVQTVDEDGIGSDSEVKKQFAGVVTVDRSLENRRMQAGQVISGAILIVTTERLTQGQTGRDADIVTYQGRDYRVTFVDPYTAYGAGFVQAHCELLPFDGGIPVEQ</sequence>
<dbReference type="Proteomes" id="UP000255460">
    <property type="component" value="Unassembled WGS sequence"/>
</dbReference>
<organism evidence="2 11">
    <name type="scientific">Escherichia coli</name>
    <dbReference type="NCBI Taxonomy" id="562"/>
    <lineage>
        <taxon>Bacteria</taxon>
        <taxon>Pseudomonadati</taxon>
        <taxon>Pseudomonadota</taxon>
        <taxon>Gammaproteobacteria</taxon>
        <taxon>Enterobacterales</taxon>
        <taxon>Enterobacteriaceae</taxon>
        <taxon>Escherichia</taxon>
    </lineage>
</organism>
<evidence type="ECO:0000313" key="5">
    <source>
        <dbReference type="EMBL" id="SQP89436.1"/>
    </source>
</evidence>
<dbReference type="OrthoDB" id="8449625at2"/>
<dbReference type="Proteomes" id="UP000254219">
    <property type="component" value="Unassembled WGS sequence"/>
</dbReference>
<evidence type="ECO:0000313" key="9">
    <source>
        <dbReference type="Proteomes" id="UP000254219"/>
    </source>
</evidence>
<dbReference type="RefSeq" id="WP_001142480.1">
    <property type="nucleotide sequence ID" value="NZ_AP027642.1"/>
</dbReference>
<dbReference type="Proteomes" id="UP000250671">
    <property type="component" value="Unassembled WGS sequence"/>
</dbReference>
<evidence type="ECO:0000313" key="6">
    <source>
        <dbReference type="EMBL" id="STE76458.1"/>
    </source>
</evidence>
<gene>
    <name evidence="2" type="ORF">D9D43_15370</name>
    <name evidence="3" type="ORF">GNZ05_19950</name>
    <name evidence="1" type="ORF">HJQ60_000952</name>
    <name evidence="4" type="ORF">I6H02_02760</name>
    <name evidence="7" type="ORF">NCTC10418_03310</name>
    <name evidence="6" type="ORF">NCTC11181_05345</name>
    <name evidence="5" type="ORF">SAMEA3752557_05226</name>
</gene>
<evidence type="ECO:0000313" key="1">
    <source>
        <dbReference type="EMBL" id="HAI5331025.1"/>
    </source>
</evidence>
<evidence type="ECO:0000313" key="4">
    <source>
        <dbReference type="EMBL" id="QPR05416.1"/>
    </source>
</evidence>
<reference evidence="1" key="5">
    <citation type="submission" date="2020-03" db="EMBL/GenBank/DDBJ databases">
        <authorList>
            <consortium name="NCBI Pathogen Detection Project"/>
        </authorList>
    </citation>
    <scope>NUCLEOTIDE SEQUENCE</scope>
    <source>
        <strain evidence="1">AMC_487</strain>
    </source>
</reference>
<name>A0A069CHD2_ECOLX</name>
<evidence type="ECO:0000313" key="10">
    <source>
        <dbReference type="Proteomes" id="UP000255460"/>
    </source>
</evidence>
<dbReference type="Proteomes" id="UP000272336">
    <property type="component" value="Unassembled WGS sequence"/>
</dbReference>
<dbReference type="Proteomes" id="UP000845800">
    <property type="component" value="Unassembled WGS sequence"/>
</dbReference>
<dbReference type="Proteomes" id="UP000594864">
    <property type="component" value="Chromosome"/>
</dbReference>
<dbReference type="EMBL" id="UFYN01000008">
    <property type="protein sequence ID" value="STE76458.1"/>
    <property type="molecule type" value="Genomic_DNA"/>
</dbReference>
<reference evidence="3 12" key="4">
    <citation type="submission" date="2019-11" db="EMBL/GenBank/DDBJ databases">
        <title>Whole genome sequence analysis of environmental Escherichia coli from the feces of straw-necked ibis (Threskiornis spinicollis) nesting on inland wetlands.</title>
        <authorList>
            <person name="Wyrsch E.R."/>
            <person name="Roy Chowdhury P."/>
            <person name="Wallis L."/>
            <person name="Cummins M.L."/>
            <person name="Zingali T."/>
            <person name="Brandis K.J."/>
            <person name="Djordjevic S.P."/>
        </authorList>
    </citation>
    <scope>NUCLEOTIDE SEQUENCE [LARGE SCALE GENOMIC DNA]</scope>
    <source>
        <strain evidence="3 12">IBS12</strain>
    </source>
</reference>
<reference evidence="1" key="1">
    <citation type="journal article" date="2018" name="Genome Biol.">
        <title>SKESA: strategic k-mer extension for scrupulous assemblies.</title>
        <authorList>
            <person name="Souvorov A."/>
            <person name="Agarwala R."/>
            <person name="Lipman D.J."/>
        </authorList>
    </citation>
    <scope>NUCLEOTIDE SEQUENCE [LARGE SCALE GENOMIC DNA]</scope>
    <source>
        <strain evidence="1">AMC_487</strain>
    </source>
</reference>
<evidence type="ECO:0000313" key="13">
    <source>
        <dbReference type="Proteomes" id="UP000594864"/>
    </source>
</evidence>
<dbReference type="EMBL" id="UFZQ01000001">
    <property type="protein sequence ID" value="STE85689.1"/>
    <property type="molecule type" value="Genomic_DNA"/>
</dbReference>
<protein>
    <submittedName>
        <fullName evidence="2">Head-tail adaptor</fullName>
    </submittedName>
    <submittedName>
        <fullName evidence="5">Putative phage related protein</fullName>
    </submittedName>
</protein>
<dbReference type="Proteomes" id="UP000490727">
    <property type="component" value="Unassembled WGS sequence"/>
</dbReference>
<dbReference type="EMBL" id="WOET01000016">
    <property type="protein sequence ID" value="MUM74426.1"/>
    <property type="molecule type" value="Genomic_DNA"/>
</dbReference>
<dbReference type="EMBL" id="UCZA01000050">
    <property type="protein sequence ID" value="SQP89436.1"/>
    <property type="molecule type" value="Genomic_DNA"/>
</dbReference>
<reference evidence="4 13" key="6">
    <citation type="submission" date="2020-12" db="EMBL/GenBank/DDBJ databases">
        <title>FDA dAtabase for Regulatory Grade micrObial Sequences (FDA-ARGOS): Supporting development and validation of Infectious Disease Dx tests.</title>
        <authorList>
            <person name="Sproer C."/>
            <person name="Gronow S."/>
            <person name="Severitt S."/>
            <person name="Schroder I."/>
            <person name="Tallon L."/>
            <person name="Sadzewicz L."/>
            <person name="Zhao X."/>
            <person name="Boylan J."/>
            <person name="Ott S."/>
            <person name="Bowen H."/>
            <person name="Vavikolanu K."/>
            <person name="Mehta A."/>
            <person name="Aluvathingal J."/>
            <person name="Nadendla S."/>
            <person name="Lowell S."/>
            <person name="Myers T."/>
            <person name="Yan Y."/>
            <person name="Sichtig H."/>
        </authorList>
    </citation>
    <scope>NUCLEOTIDE SEQUENCE [LARGE SCALE GENOMIC DNA]</scope>
    <source>
        <strain evidence="4 13">FDAARGOS_945</strain>
    </source>
</reference>
<dbReference type="EMBL" id="CP065611">
    <property type="protein sequence ID" value="QPR05416.1"/>
    <property type="molecule type" value="Genomic_DNA"/>
</dbReference>
<evidence type="ECO:0000313" key="7">
    <source>
        <dbReference type="EMBL" id="STE85689.1"/>
    </source>
</evidence>
<evidence type="ECO:0000313" key="3">
    <source>
        <dbReference type="EMBL" id="MUM74426.1"/>
    </source>
</evidence>